<dbReference type="InterPro" id="IPR009003">
    <property type="entry name" value="Peptidase_S1_PA"/>
</dbReference>
<name>A0AAV6IXP1_9ERIC</name>
<keyword evidence="2" id="KW-1185">Reference proteome</keyword>
<organism evidence="1 2">
    <name type="scientific">Rhododendron griersonianum</name>
    <dbReference type="NCBI Taxonomy" id="479676"/>
    <lineage>
        <taxon>Eukaryota</taxon>
        <taxon>Viridiplantae</taxon>
        <taxon>Streptophyta</taxon>
        <taxon>Embryophyta</taxon>
        <taxon>Tracheophyta</taxon>
        <taxon>Spermatophyta</taxon>
        <taxon>Magnoliopsida</taxon>
        <taxon>eudicotyledons</taxon>
        <taxon>Gunneridae</taxon>
        <taxon>Pentapetalae</taxon>
        <taxon>asterids</taxon>
        <taxon>Ericales</taxon>
        <taxon>Ericaceae</taxon>
        <taxon>Ericoideae</taxon>
        <taxon>Rhodoreae</taxon>
        <taxon>Rhododendron</taxon>
    </lineage>
</organism>
<comment type="caution">
    <text evidence="1">The sequence shown here is derived from an EMBL/GenBank/DDBJ whole genome shotgun (WGS) entry which is preliminary data.</text>
</comment>
<dbReference type="Gene3D" id="2.40.10.120">
    <property type="match status" value="1"/>
</dbReference>
<reference evidence="1" key="1">
    <citation type="submission" date="2020-08" db="EMBL/GenBank/DDBJ databases">
        <title>Plant Genome Project.</title>
        <authorList>
            <person name="Zhang R.-G."/>
        </authorList>
    </citation>
    <scope>NUCLEOTIDE SEQUENCE</scope>
    <source>
        <strain evidence="1">WSP0</strain>
        <tissue evidence="1">Leaf</tissue>
    </source>
</reference>
<protein>
    <submittedName>
        <fullName evidence="1">Uncharacterized protein</fullName>
    </submittedName>
</protein>
<dbReference type="EMBL" id="JACTNZ010000009">
    <property type="protein sequence ID" value="KAG5532247.1"/>
    <property type="molecule type" value="Genomic_DNA"/>
</dbReference>
<evidence type="ECO:0000313" key="2">
    <source>
        <dbReference type="Proteomes" id="UP000823749"/>
    </source>
</evidence>
<dbReference type="Pfam" id="PF13365">
    <property type="entry name" value="Trypsin_2"/>
    <property type="match status" value="1"/>
</dbReference>
<dbReference type="AlphaFoldDB" id="A0AAV6IXP1"/>
<accession>A0AAV6IXP1</accession>
<evidence type="ECO:0000313" key="1">
    <source>
        <dbReference type="EMBL" id="KAG5532247.1"/>
    </source>
</evidence>
<proteinExistence type="predicted"/>
<sequence length="322" mass="35317">MPRHKVLWSSTSAIRSVHFCGGDSPPLFHYDEGLKQHLSFFIVGALCFRPGVPFLHVIPTLFSFLETAESRRRFRVRDLVRRYGPVTPKEELVRAGGAIGRSVTSLAADTVRGSIACLAFLQDSEAPVVFSGTVVHSDGIVATSSNCLRHLKGTKYKIGVKILGSPMRMAYEGVLLHTDFVSKIAFVKILRCEEQLPVPKCRELDCLKKVTAQVVVAGCTRVYGHWLDAICRYSVGLCRSIDDVTESTESHNARTSGQLIKASCCIEESAIGGALVSRSGGLLGVIHNVRDVDIQATPIEDVLKYLEYLEKDGEHAKDMEGV</sequence>
<gene>
    <name evidence="1" type="ORF">RHGRI_026770</name>
</gene>
<dbReference type="SUPFAM" id="SSF50494">
    <property type="entry name" value="Trypsin-like serine proteases"/>
    <property type="match status" value="1"/>
</dbReference>
<dbReference type="Proteomes" id="UP000823749">
    <property type="component" value="Chromosome 9"/>
</dbReference>